<reference evidence="1 2" key="1">
    <citation type="submission" date="2016-07" db="EMBL/GenBank/DDBJ databases">
        <title>Pervasive Adenine N6-methylation of Active Genes in Fungi.</title>
        <authorList>
            <consortium name="DOE Joint Genome Institute"/>
            <person name="Mondo S.J."/>
            <person name="Dannebaum R.O."/>
            <person name="Kuo R.C."/>
            <person name="Labutti K."/>
            <person name="Haridas S."/>
            <person name="Kuo A."/>
            <person name="Salamov A."/>
            <person name="Ahrendt S.R."/>
            <person name="Lipzen A."/>
            <person name="Sullivan W."/>
            <person name="Andreopoulos W.B."/>
            <person name="Clum A."/>
            <person name="Lindquist E."/>
            <person name="Daum C."/>
            <person name="Ramamoorthy G.K."/>
            <person name="Gryganskyi A."/>
            <person name="Culley D."/>
            <person name="Magnuson J.K."/>
            <person name="James T.Y."/>
            <person name="O'Malley M.A."/>
            <person name="Stajich J.E."/>
            <person name="Spatafora J.W."/>
            <person name="Visel A."/>
            <person name="Grigoriev I.V."/>
        </authorList>
    </citation>
    <scope>NUCLEOTIDE SEQUENCE [LARGE SCALE GENOMIC DNA]</scope>
    <source>
        <strain evidence="1 2">CBS 931.73</strain>
    </source>
</reference>
<accession>A0A1Y1YCB0</accession>
<organism evidence="1 2">
    <name type="scientific">Basidiobolus meristosporus CBS 931.73</name>
    <dbReference type="NCBI Taxonomy" id="1314790"/>
    <lineage>
        <taxon>Eukaryota</taxon>
        <taxon>Fungi</taxon>
        <taxon>Fungi incertae sedis</taxon>
        <taxon>Zoopagomycota</taxon>
        <taxon>Entomophthoromycotina</taxon>
        <taxon>Basidiobolomycetes</taxon>
        <taxon>Basidiobolales</taxon>
        <taxon>Basidiobolaceae</taxon>
        <taxon>Basidiobolus</taxon>
    </lineage>
</organism>
<comment type="caution">
    <text evidence="1">The sequence shown here is derived from an EMBL/GenBank/DDBJ whole genome shotgun (WGS) entry which is preliminary data.</text>
</comment>
<evidence type="ECO:0000313" key="2">
    <source>
        <dbReference type="Proteomes" id="UP000193498"/>
    </source>
</evidence>
<gene>
    <name evidence="1" type="ORF">K493DRAFT_351453</name>
</gene>
<proteinExistence type="predicted"/>
<dbReference type="AlphaFoldDB" id="A0A1Y1YCB0"/>
<sequence length="249" mass="28027">MTWLESGSTFLSGNSILDLEANSPTPKTFHKRNRWRMDDPFDNRDYCNFHPDIGVALGHESHWCPSKLGPIHIQAVSRVEQPDLNSEALGGIDVRGNADPLLGRSKAGVFPDIGDDLVGPRIDNLKGRSYLKGSPPKWVLLLVIGLVLVRSQDNAITTYHEQFEMLKSAVANKTSDLNAIQQKMRSIYVTVRSREKIWVNAQTTLLAGDQGGSFYRVVASDKRYYVRMKTKFDAKYDRVYDRLMGLSVP</sequence>
<protein>
    <submittedName>
        <fullName evidence="1">Uncharacterized protein</fullName>
    </submittedName>
</protein>
<evidence type="ECO:0000313" key="1">
    <source>
        <dbReference type="EMBL" id="ORX95583.1"/>
    </source>
</evidence>
<dbReference type="InParanoid" id="A0A1Y1YCB0"/>
<name>A0A1Y1YCB0_9FUNG</name>
<dbReference type="Proteomes" id="UP000193498">
    <property type="component" value="Unassembled WGS sequence"/>
</dbReference>
<dbReference type="EMBL" id="MCFE01000172">
    <property type="protein sequence ID" value="ORX95583.1"/>
    <property type="molecule type" value="Genomic_DNA"/>
</dbReference>
<keyword evidence="2" id="KW-1185">Reference proteome</keyword>